<dbReference type="Proteomes" id="UP001596028">
    <property type="component" value="Unassembled WGS sequence"/>
</dbReference>
<reference evidence="2" key="1">
    <citation type="journal article" date="2019" name="Int. J. Syst. Evol. Microbiol.">
        <title>The Global Catalogue of Microorganisms (GCM) 10K type strain sequencing project: providing services to taxonomists for standard genome sequencing and annotation.</title>
        <authorList>
            <consortium name="The Broad Institute Genomics Platform"/>
            <consortium name="The Broad Institute Genome Sequencing Center for Infectious Disease"/>
            <person name="Wu L."/>
            <person name="Ma J."/>
        </authorList>
    </citation>
    <scope>NUCLEOTIDE SEQUENCE [LARGE SCALE GENOMIC DNA]</scope>
    <source>
        <strain evidence="2">CCUG 49571</strain>
    </source>
</reference>
<dbReference type="Gene3D" id="1.10.4080.10">
    <property type="entry name" value="ADP-ribosylation/Crystallin J1"/>
    <property type="match status" value="1"/>
</dbReference>
<keyword evidence="2" id="KW-1185">Reference proteome</keyword>
<dbReference type="Pfam" id="PF03747">
    <property type="entry name" value="ADP_ribosyl_GH"/>
    <property type="match status" value="1"/>
</dbReference>
<name>A0ABV9FEU2_9BACL</name>
<gene>
    <name evidence="1" type="ORF">ACFO3S_10115</name>
</gene>
<dbReference type="RefSeq" id="WP_378094990.1">
    <property type="nucleotide sequence ID" value="NZ_JBHSEP010000005.1"/>
</dbReference>
<proteinExistence type="predicted"/>
<dbReference type="EMBL" id="JBHSEP010000005">
    <property type="protein sequence ID" value="MFC4598589.1"/>
    <property type="molecule type" value="Genomic_DNA"/>
</dbReference>
<comment type="caution">
    <text evidence="1">The sequence shown here is derived from an EMBL/GenBank/DDBJ whole genome shotgun (WGS) entry which is preliminary data.</text>
</comment>
<dbReference type="SUPFAM" id="SSF101478">
    <property type="entry name" value="ADP-ribosylglycohydrolase"/>
    <property type="match status" value="1"/>
</dbReference>
<organism evidence="1 2">
    <name type="scientific">Cohnella hongkongensis</name>
    <dbReference type="NCBI Taxonomy" id="178337"/>
    <lineage>
        <taxon>Bacteria</taxon>
        <taxon>Bacillati</taxon>
        <taxon>Bacillota</taxon>
        <taxon>Bacilli</taxon>
        <taxon>Bacillales</taxon>
        <taxon>Paenibacillaceae</taxon>
        <taxon>Cohnella</taxon>
    </lineage>
</organism>
<evidence type="ECO:0000313" key="2">
    <source>
        <dbReference type="Proteomes" id="UP001596028"/>
    </source>
</evidence>
<protein>
    <submittedName>
        <fullName evidence="1">ADP-ribosylglycohydrolase family protein</fullName>
    </submittedName>
</protein>
<dbReference type="InterPro" id="IPR036705">
    <property type="entry name" value="Ribosyl_crysJ1_sf"/>
</dbReference>
<dbReference type="InterPro" id="IPR005502">
    <property type="entry name" value="Ribosyl_crysJ1"/>
</dbReference>
<accession>A0ABV9FEU2</accession>
<sequence length="648" mass="71929">MTIRYTDYFNKVYGGWLGKCIGGTIGARMENNKELMDFTAENVFPEVVPPNDDLDLQLLWLQVLERQGARLSSKDLADAWLRHCWYPFNEYGYFVKNYRLGVLPPASGTFNNSYFHHSMGCPIRAEIWAFIAPGDPDKAAEYAQLDGQLDHDGEAVYGERFIAALEAAAFVESGLERLIEIGLGYVPHDSALARSLALVSEQRAKGATWQQARRTLLSRFGTPDASHSVQNIALTVLALLYGGGDFAETMLIAVNSGYDTDCTAATAGAILGQIAGADGLPTDWIERMGPDYVIGIDVERRTTKIRDLAEDTCRAGLSLQRDGLLAAEIVEVPAGIEPSLPVARQPAETEVTVEYVGEPSIAFDSPAEVRVVVVHRGNASIQGQLRVMTPGGIVASVSLLELRLEPGERVATTIRFRVADSCDRLPLENLVQLLWTPENRPAVKSSFGLAGARRFEAFGPFWDTYDSSVHTDNPYRNRTPGGRYNFNNFIRVDKCYLEEAEIGALGTGEEATIFDAAKDKLPLDDLFPHVGPSCVYVRHRFESPSEREAMLVVGNNDGFICWLNGEKTAASDEVAMWTPYNHRIGVKLRQGVNEVVFKLVRRDRHFDFSFNFQGDAAGFTAQGNFLSNPEAWQRQLKFHWFTDFTSLR</sequence>
<evidence type="ECO:0000313" key="1">
    <source>
        <dbReference type="EMBL" id="MFC4598589.1"/>
    </source>
</evidence>